<name>R9H2C3_9SPHI</name>
<gene>
    <name evidence="1" type="ORF">ADIARSV_1481</name>
</gene>
<accession>R9H2C3</accession>
<evidence type="ECO:0000313" key="2">
    <source>
        <dbReference type="Proteomes" id="UP000014174"/>
    </source>
</evidence>
<sequence length="38" mass="4348">MANMHFHLTKPFIFSNINPRTEALINETVSGIFLLSWG</sequence>
<dbReference type="PATRIC" id="fig|1150600.3.peg.1451"/>
<protein>
    <submittedName>
        <fullName evidence="1">Uncharacterized protein</fullName>
    </submittedName>
</protein>
<evidence type="ECO:0000313" key="1">
    <source>
        <dbReference type="EMBL" id="EOR95369.1"/>
    </source>
</evidence>
<keyword evidence="2" id="KW-1185">Reference proteome</keyword>
<dbReference type="AlphaFoldDB" id="R9H2C3"/>
<proteinExistence type="predicted"/>
<reference evidence="1 2" key="1">
    <citation type="journal article" date="2013" name="Genome Announc.">
        <title>Draft Genome Sequence of Arcticibacter svalbardensis Strain MN12-7T, a Member of the Family Sphingobacteriaceae Isolated from an Arctic Soil Sample.</title>
        <authorList>
            <person name="Shivaji S."/>
            <person name="Ara S."/>
            <person name="Prasad S."/>
            <person name="Manasa B.P."/>
            <person name="Begum Z."/>
            <person name="Singh A."/>
            <person name="Kumar Pinnaka A."/>
        </authorList>
    </citation>
    <scope>NUCLEOTIDE SEQUENCE [LARGE SCALE GENOMIC DNA]</scope>
    <source>
        <strain evidence="1 2">MN12-7</strain>
    </source>
</reference>
<dbReference type="Proteomes" id="UP000014174">
    <property type="component" value="Unassembled WGS sequence"/>
</dbReference>
<dbReference type="EMBL" id="AQPN01000054">
    <property type="protein sequence ID" value="EOR95369.1"/>
    <property type="molecule type" value="Genomic_DNA"/>
</dbReference>
<comment type="caution">
    <text evidence="1">The sequence shown here is derived from an EMBL/GenBank/DDBJ whole genome shotgun (WGS) entry which is preliminary data.</text>
</comment>
<organism evidence="1 2">
    <name type="scientific">Arcticibacter svalbardensis MN12-7</name>
    <dbReference type="NCBI Taxonomy" id="1150600"/>
    <lineage>
        <taxon>Bacteria</taxon>
        <taxon>Pseudomonadati</taxon>
        <taxon>Bacteroidota</taxon>
        <taxon>Sphingobacteriia</taxon>
        <taxon>Sphingobacteriales</taxon>
        <taxon>Sphingobacteriaceae</taxon>
        <taxon>Arcticibacter</taxon>
    </lineage>
</organism>